<dbReference type="GO" id="GO:0061504">
    <property type="term" value="P:cyclic threonylcarbamoyladenosine biosynthetic process"/>
    <property type="evidence" value="ECO:0007669"/>
    <property type="project" value="TreeGrafter"/>
</dbReference>
<organism evidence="2 3">
    <name type="scientific">Volvox reticuliferus</name>
    <dbReference type="NCBI Taxonomy" id="1737510"/>
    <lineage>
        <taxon>Eukaryota</taxon>
        <taxon>Viridiplantae</taxon>
        <taxon>Chlorophyta</taxon>
        <taxon>core chlorophytes</taxon>
        <taxon>Chlorophyceae</taxon>
        <taxon>CS clade</taxon>
        <taxon>Chlamydomonadales</taxon>
        <taxon>Volvocaceae</taxon>
        <taxon>Volvox</taxon>
    </lineage>
</organism>
<dbReference type="Gene3D" id="3.40.50.720">
    <property type="entry name" value="NAD(P)-binding Rossmann-like Domain"/>
    <property type="match status" value="1"/>
</dbReference>
<sequence>MFSADWRSKSLYLVAGALLGAGGAYVAYSLIGARKAAAAQTASAPSTDWNGSWSASVENFLEDEILTEQLTRNVQFFGEDGQLEIAKAFVVVVGLGGVGSHAAHLLLRSGVGRLRLIDFDQVTLSSLNRHAVATREDVGTPKATCLEKHFRKIMPEAYIEAVVEMYTAEREDALLSGRPDFVIDAIDNIDTKWDPFEALADTAWCTIRRLRSWRPATGGACGCSV</sequence>
<reference evidence="2" key="1">
    <citation type="journal article" date="2021" name="Proc. Natl. Acad. Sci. U.S.A.">
        <title>Three genomes in the algal genus Volvox reveal the fate of a haploid sex-determining region after a transition to homothallism.</title>
        <authorList>
            <person name="Yamamoto K."/>
            <person name="Hamaji T."/>
            <person name="Kawai-Toyooka H."/>
            <person name="Matsuzaki R."/>
            <person name="Takahashi F."/>
            <person name="Nishimura Y."/>
            <person name="Kawachi M."/>
            <person name="Noguchi H."/>
            <person name="Minakuchi Y."/>
            <person name="Umen J.G."/>
            <person name="Toyoda A."/>
            <person name="Nozaki H."/>
        </authorList>
    </citation>
    <scope>NUCLEOTIDE SEQUENCE</scope>
    <source>
        <strain evidence="2">NIES-3785</strain>
    </source>
</reference>
<dbReference type="GO" id="GO:0008641">
    <property type="term" value="F:ubiquitin-like modifier activating enzyme activity"/>
    <property type="evidence" value="ECO:0007669"/>
    <property type="project" value="InterPro"/>
</dbReference>
<dbReference type="EMBL" id="BNCQ01000004">
    <property type="protein sequence ID" value="GIL96861.1"/>
    <property type="molecule type" value="Genomic_DNA"/>
</dbReference>
<dbReference type="PANTHER" id="PTHR43267">
    <property type="entry name" value="TRNA THREONYLCARBAMOYLADENOSINE DEHYDRATASE"/>
    <property type="match status" value="1"/>
</dbReference>
<dbReference type="AlphaFoldDB" id="A0A8J4D6Z2"/>
<dbReference type="GO" id="GO:0009536">
    <property type="term" value="C:plastid"/>
    <property type="evidence" value="ECO:0007669"/>
    <property type="project" value="TreeGrafter"/>
</dbReference>
<dbReference type="InterPro" id="IPR035985">
    <property type="entry name" value="Ubiquitin-activating_enz"/>
</dbReference>
<dbReference type="Pfam" id="PF00899">
    <property type="entry name" value="ThiF"/>
    <property type="match status" value="1"/>
</dbReference>
<comment type="caution">
    <text evidence="2">The sequence shown here is derived from an EMBL/GenBank/DDBJ whole genome shotgun (WGS) entry which is preliminary data.</text>
</comment>
<proteinExistence type="predicted"/>
<gene>
    <name evidence="2" type="ORF">Vretimale_2607</name>
</gene>
<protein>
    <recommendedName>
        <fullName evidence="1">THIF-type NAD/FAD binding fold domain-containing protein</fullName>
    </recommendedName>
</protein>
<name>A0A8J4D6Z2_9CHLO</name>
<feature type="domain" description="THIF-type NAD/FAD binding fold" evidence="1">
    <location>
        <begin position="72"/>
        <end position="198"/>
    </location>
</feature>
<dbReference type="PANTHER" id="PTHR43267:SF2">
    <property type="entry name" value="TRNA THREONYLCARBAMOYLADENOSINE DEHYDRATASE 1-RELATED"/>
    <property type="match status" value="1"/>
</dbReference>
<dbReference type="InterPro" id="IPR000594">
    <property type="entry name" value="ThiF_NAD_FAD-bd"/>
</dbReference>
<evidence type="ECO:0000313" key="3">
    <source>
        <dbReference type="Proteomes" id="UP000722791"/>
    </source>
</evidence>
<accession>A0A8J4D6Z2</accession>
<dbReference type="Proteomes" id="UP000722791">
    <property type="component" value="Unassembled WGS sequence"/>
</dbReference>
<dbReference type="InterPro" id="IPR045886">
    <property type="entry name" value="ThiF/MoeB/HesA"/>
</dbReference>
<dbReference type="OrthoDB" id="10265862at2759"/>
<evidence type="ECO:0000313" key="2">
    <source>
        <dbReference type="EMBL" id="GIL96861.1"/>
    </source>
</evidence>
<evidence type="ECO:0000259" key="1">
    <source>
        <dbReference type="Pfam" id="PF00899"/>
    </source>
</evidence>
<dbReference type="SUPFAM" id="SSF69572">
    <property type="entry name" value="Activating enzymes of the ubiquitin-like proteins"/>
    <property type="match status" value="1"/>
</dbReference>
<dbReference type="GO" id="GO:0061503">
    <property type="term" value="F:tRNA threonylcarbamoyladenosine dehydratase"/>
    <property type="evidence" value="ECO:0007669"/>
    <property type="project" value="TreeGrafter"/>
</dbReference>